<feature type="binding site" evidence="9">
    <location>
        <position position="218"/>
    </location>
    <ligand>
        <name>substrate</name>
    </ligand>
</feature>
<keyword evidence="5 9" id="KW-0479">Metal-binding</keyword>
<evidence type="ECO:0000256" key="5">
    <source>
        <dbReference type="ARBA" id="ARBA00022723"/>
    </source>
</evidence>
<dbReference type="PROSITE" id="PS00630">
    <property type="entry name" value="IMP_2"/>
    <property type="match status" value="1"/>
</dbReference>
<comment type="caution">
    <text evidence="11">The sequence shown here is derived from an EMBL/GenBank/DDBJ whole genome shotgun (WGS) entry which is preliminary data.</text>
</comment>
<dbReference type="Pfam" id="PF00459">
    <property type="entry name" value="Inositol_P"/>
    <property type="match status" value="1"/>
</dbReference>
<dbReference type="CDD" id="cd01638">
    <property type="entry name" value="CysQ"/>
    <property type="match status" value="1"/>
</dbReference>
<dbReference type="HAMAP" id="MF_02095">
    <property type="entry name" value="CysQ"/>
    <property type="match status" value="1"/>
</dbReference>
<dbReference type="InterPro" id="IPR006240">
    <property type="entry name" value="CysQ"/>
</dbReference>
<dbReference type="PANTHER" id="PTHR43028">
    <property type="entry name" value="3'(2'),5'-BISPHOSPHATE NUCLEOTIDASE 1"/>
    <property type="match status" value="1"/>
</dbReference>
<dbReference type="InterPro" id="IPR020550">
    <property type="entry name" value="Inositol_monophosphatase_CS"/>
</dbReference>
<dbReference type="Proteomes" id="UP000678281">
    <property type="component" value="Unassembled WGS sequence"/>
</dbReference>
<dbReference type="GO" id="GO:0046854">
    <property type="term" value="P:phosphatidylinositol phosphate biosynthetic process"/>
    <property type="evidence" value="ECO:0007669"/>
    <property type="project" value="InterPro"/>
</dbReference>
<evidence type="ECO:0000256" key="2">
    <source>
        <dbReference type="ARBA" id="ARBA00005289"/>
    </source>
</evidence>
<dbReference type="PROSITE" id="PS00629">
    <property type="entry name" value="IMP_1"/>
    <property type="match status" value="1"/>
</dbReference>
<evidence type="ECO:0000256" key="1">
    <source>
        <dbReference type="ARBA" id="ARBA00001625"/>
    </source>
</evidence>
<dbReference type="RefSeq" id="WP_212658545.1">
    <property type="nucleotide sequence ID" value="NZ_JAGXTP010000001.1"/>
</dbReference>
<evidence type="ECO:0000313" key="11">
    <source>
        <dbReference type="EMBL" id="MBS3849047.1"/>
    </source>
</evidence>
<feature type="binding site" evidence="9">
    <location>
        <position position="91"/>
    </location>
    <ligand>
        <name>Mg(2+)</name>
        <dbReference type="ChEBI" id="CHEBI:18420"/>
        <label>2</label>
    </ligand>
</feature>
<reference evidence="11" key="1">
    <citation type="submission" date="2021-04" db="EMBL/GenBank/DDBJ databases">
        <title>Devosia litorisediminis sp. nov., isolated from a sand dune.</title>
        <authorList>
            <person name="Park S."/>
            <person name="Yoon J.-H."/>
        </authorList>
    </citation>
    <scope>NUCLEOTIDE SEQUENCE</scope>
    <source>
        <strain evidence="11">BSSL-BM10</strain>
    </source>
</reference>
<dbReference type="GO" id="GO:0008441">
    <property type="term" value="F:3'(2'),5'-bisphosphate nucleotidase activity"/>
    <property type="evidence" value="ECO:0007669"/>
    <property type="project" value="UniProtKB-UniRule"/>
</dbReference>
<dbReference type="InterPro" id="IPR020583">
    <property type="entry name" value="Inositol_monoP_metal-BS"/>
</dbReference>
<feature type="binding site" evidence="10">
    <location>
        <position position="91"/>
    </location>
    <ligand>
        <name>Mg(2+)</name>
        <dbReference type="ChEBI" id="CHEBI:18420"/>
        <label>1</label>
        <note>catalytic</note>
    </ligand>
</feature>
<evidence type="ECO:0000313" key="12">
    <source>
        <dbReference type="Proteomes" id="UP000678281"/>
    </source>
</evidence>
<feature type="binding site" evidence="10">
    <location>
        <position position="94"/>
    </location>
    <ligand>
        <name>Mg(2+)</name>
        <dbReference type="ChEBI" id="CHEBI:18420"/>
        <label>1</label>
        <note>catalytic</note>
    </ligand>
</feature>
<proteinExistence type="inferred from homology"/>
<feature type="binding site" evidence="9">
    <location>
        <position position="72"/>
    </location>
    <ligand>
        <name>Mg(2+)</name>
        <dbReference type="ChEBI" id="CHEBI:18420"/>
        <label>1</label>
    </ligand>
</feature>
<comment type="function">
    <text evidence="9">Converts adenosine-3',5'-bisphosphate (PAP) to AMP.</text>
</comment>
<dbReference type="InterPro" id="IPR000760">
    <property type="entry name" value="Inositol_monophosphatase-like"/>
</dbReference>
<keyword evidence="12" id="KW-1185">Reference proteome</keyword>
<dbReference type="NCBIfam" id="TIGR01331">
    <property type="entry name" value="bisphos_cysQ"/>
    <property type="match status" value="1"/>
</dbReference>
<evidence type="ECO:0000256" key="6">
    <source>
        <dbReference type="ARBA" id="ARBA00022801"/>
    </source>
</evidence>
<dbReference type="PANTHER" id="PTHR43028:SF5">
    <property type="entry name" value="3'(2'),5'-BISPHOSPHATE NUCLEOTIDASE 1"/>
    <property type="match status" value="1"/>
</dbReference>
<dbReference type="GO" id="GO:0000103">
    <property type="term" value="P:sulfate assimilation"/>
    <property type="evidence" value="ECO:0007669"/>
    <property type="project" value="TreeGrafter"/>
</dbReference>
<name>A0A942E7V5_9HYPH</name>
<evidence type="ECO:0000256" key="8">
    <source>
        <dbReference type="ARBA" id="ARBA00023136"/>
    </source>
</evidence>
<dbReference type="AlphaFoldDB" id="A0A942E7V5"/>
<evidence type="ECO:0000256" key="3">
    <source>
        <dbReference type="ARBA" id="ARBA00022475"/>
    </source>
</evidence>
<dbReference type="EC" id="3.1.3.7" evidence="9"/>
<feature type="binding site" evidence="10">
    <location>
        <position position="93"/>
    </location>
    <ligand>
        <name>Mg(2+)</name>
        <dbReference type="ChEBI" id="CHEBI:18420"/>
        <label>2</label>
    </ligand>
</feature>
<comment type="subcellular location">
    <subcellularLocation>
        <location evidence="9">Cell inner membrane</location>
        <topology evidence="9">Peripheral membrane protein</topology>
        <orientation evidence="9">Cytoplasmic side</orientation>
    </subcellularLocation>
</comment>
<protein>
    <recommendedName>
        <fullName evidence="9">3'(2'),5'-bisphosphate nucleotidase CysQ</fullName>
        <ecNumber evidence="9">3.1.3.7</ecNumber>
    </recommendedName>
    <alternativeName>
        <fullName evidence="9">3'(2'),5-bisphosphonucleoside 3'(2')-phosphohydrolase</fullName>
    </alternativeName>
    <alternativeName>
        <fullName evidence="9">3'-phosphoadenosine 5'-phosphate phosphatase</fullName>
        <shortName evidence="9">PAP phosphatase</shortName>
    </alternativeName>
</protein>
<feature type="binding site" evidence="10">
    <location>
        <position position="218"/>
    </location>
    <ligand>
        <name>Mg(2+)</name>
        <dbReference type="ChEBI" id="CHEBI:18420"/>
        <label>1</label>
        <note>catalytic</note>
    </ligand>
</feature>
<keyword evidence="3 9" id="KW-1003">Cell membrane</keyword>
<feature type="binding site" evidence="9">
    <location>
        <position position="93"/>
    </location>
    <ligand>
        <name>Mg(2+)</name>
        <dbReference type="ChEBI" id="CHEBI:18420"/>
        <label>1</label>
    </ligand>
</feature>
<comment type="similarity">
    <text evidence="2 9">Belongs to the inositol monophosphatase superfamily. CysQ family.</text>
</comment>
<keyword evidence="6 9" id="KW-0378">Hydrolase</keyword>
<comment type="catalytic activity">
    <reaction evidence="1 9">
        <text>adenosine 3',5'-bisphosphate + H2O = AMP + phosphate</text>
        <dbReference type="Rhea" id="RHEA:10040"/>
        <dbReference type="ChEBI" id="CHEBI:15377"/>
        <dbReference type="ChEBI" id="CHEBI:43474"/>
        <dbReference type="ChEBI" id="CHEBI:58343"/>
        <dbReference type="ChEBI" id="CHEBI:456215"/>
        <dbReference type="EC" id="3.1.3.7"/>
    </reaction>
</comment>
<organism evidence="11 12">
    <name type="scientific">Devosia litorisediminis</name>
    <dbReference type="NCBI Taxonomy" id="2829817"/>
    <lineage>
        <taxon>Bacteria</taxon>
        <taxon>Pseudomonadati</taxon>
        <taxon>Pseudomonadota</taxon>
        <taxon>Alphaproteobacteria</taxon>
        <taxon>Hyphomicrobiales</taxon>
        <taxon>Devosiaceae</taxon>
        <taxon>Devosia</taxon>
    </lineage>
</organism>
<keyword evidence="8 9" id="KW-0472">Membrane</keyword>
<dbReference type="PRINTS" id="PR00377">
    <property type="entry name" value="IMPHPHTASES"/>
</dbReference>
<feature type="binding site" evidence="9">
    <location>
        <position position="94"/>
    </location>
    <ligand>
        <name>Mg(2+)</name>
        <dbReference type="ChEBI" id="CHEBI:18420"/>
        <label>2</label>
    </ligand>
</feature>
<feature type="binding site" evidence="9">
    <location>
        <position position="218"/>
    </location>
    <ligand>
        <name>Mg(2+)</name>
        <dbReference type="ChEBI" id="CHEBI:18420"/>
        <label>2</label>
    </ligand>
</feature>
<dbReference type="EMBL" id="JAGXTP010000001">
    <property type="protein sequence ID" value="MBS3849047.1"/>
    <property type="molecule type" value="Genomic_DNA"/>
</dbReference>
<feature type="binding site" evidence="9">
    <location>
        <begin position="93"/>
        <end position="96"/>
    </location>
    <ligand>
        <name>substrate</name>
    </ligand>
</feature>
<evidence type="ECO:0000256" key="10">
    <source>
        <dbReference type="PIRSR" id="PIRSR600760-2"/>
    </source>
</evidence>
<evidence type="ECO:0000256" key="4">
    <source>
        <dbReference type="ARBA" id="ARBA00022519"/>
    </source>
</evidence>
<accession>A0A942E7V5</accession>
<keyword evidence="7 9" id="KW-0460">Magnesium</keyword>
<comment type="cofactor">
    <cofactor evidence="9 10">
        <name>Mg(2+)</name>
        <dbReference type="ChEBI" id="CHEBI:18420"/>
    </cofactor>
</comment>
<feature type="binding site" evidence="9">
    <location>
        <position position="91"/>
    </location>
    <ligand>
        <name>Mg(2+)</name>
        <dbReference type="ChEBI" id="CHEBI:18420"/>
        <label>1</label>
    </ligand>
</feature>
<sequence>MTAGLQAPTNAALTALVLEAAIAAAKVIMEVYGRPIIAIDKSDGSPVTQADAAAEAIILDHLKSTGIPVLGEESVAAGIIPELGARYFVVDPLDGTKEFIKRNGEFTVNIALVEHGFPVMGVVLAPVTGETFVGDATGAYSCNTRSGAAIDKHVVTVSSDTPLRIVASRSHGHAALATLCETLAVDSDVSVGSSLKFCLLARGDAQLYPRFTPTCEWDTAAGQAVLEAAGGTVVTLDGKRLGYGKGTSGFLNPYFVAAANRGLAQRAAAEMSRILGQFASHAT</sequence>
<dbReference type="GO" id="GO:0005886">
    <property type="term" value="C:plasma membrane"/>
    <property type="evidence" value="ECO:0007669"/>
    <property type="project" value="UniProtKB-SubCell"/>
</dbReference>
<gene>
    <name evidence="9 11" type="primary">cysQ</name>
    <name evidence="11" type="ORF">KD146_10115</name>
</gene>
<evidence type="ECO:0000256" key="9">
    <source>
        <dbReference type="HAMAP-Rule" id="MF_02095"/>
    </source>
</evidence>
<feature type="binding site" evidence="9">
    <location>
        <position position="72"/>
    </location>
    <ligand>
        <name>substrate</name>
    </ligand>
</feature>
<dbReference type="Gene3D" id="3.40.190.80">
    <property type="match status" value="1"/>
</dbReference>
<evidence type="ECO:0000256" key="7">
    <source>
        <dbReference type="ARBA" id="ARBA00022842"/>
    </source>
</evidence>
<keyword evidence="4 9" id="KW-0997">Cell inner membrane</keyword>
<feature type="binding site" evidence="10">
    <location>
        <position position="72"/>
    </location>
    <ligand>
        <name>Mg(2+)</name>
        <dbReference type="ChEBI" id="CHEBI:18420"/>
        <label>1</label>
        <note>catalytic</note>
    </ligand>
</feature>
<dbReference type="SUPFAM" id="SSF56655">
    <property type="entry name" value="Carbohydrate phosphatase"/>
    <property type="match status" value="1"/>
</dbReference>
<dbReference type="InterPro" id="IPR050725">
    <property type="entry name" value="CysQ/Inositol_MonoPase"/>
</dbReference>
<dbReference type="GO" id="GO:0050427">
    <property type="term" value="P:3'-phosphoadenosine 5'-phosphosulfate metabolic process"/>
    <property type="evidence" value="ECO:0007669"/>
    <property type="project" value="TreeGrafter"/>
</dbReference>
<dbReference type="Gene3D" id="3.30.540.10">
    <property type="entry name" value="Fructose-1,6-Bisphosphatase, subunit A, domain 1"/>
    <property type="match status" value="1"/>
</dbReference>
<dbReference type="GO" id="GO:0000287">
    <property type="term" value="F:magnesium ion binding"/>
    <property type="evidence" value="ECO:0007669"/>
    <property type="project" value="UniProtKB-UniRule"/>
</dbReference>